<evidence type="ECO:0000256" key="1">
    <source>
        <dbReference type="SAM" id="Coils"/>
    </source>
</evidence>
<reference evidence="2 3" key="1">
    <citation type="submission" date="2014-07" db="EMBL/GenBank/DDBJ databases">
        <title>Methanogenic archaea and the global carbon cycle.</title>
        <authorList>
            <person name="Henriksen J.R."/>
            <person name="Luke J."/>
            <person name="Reinhart S."/>
            <person name="Benedict M.N."/>
            <person name="Youngblut N.D."/>
            <person name="Metcalf M.E."/>
            <person name="Whitaker R.J."/>
            <person name="Metcalf W.W."/>
        </authorList>
    </citation>
    <scope>NUCLEOTIDE SEQUENCE [LARGE SCALE GENOMIC DNA]</scope>
    <source>
        <strain evidence="2 3">LYC</strain>
    </source>
</reference>
<dbReference type="Proteomes" id="UP000033063">
    <property type="component" value="Chromosome"/>
</dbReference>
<gene>
    <name evidence="2" type="ORF">MSMAL_1718</name>
</gene>
<keyword evidence="1" id="KW-0175">Coiled coil</keyword>
<sequence>MENRTGYSQEEQIEELKDSIERLNVIIANITNEVQRAVFNIYFSDSVTVTGLEKLNKSLETAIKTKSLLQLQLDTLKRV</sequence>
<accession>A0A0E3LW71</accession>
<protein>
    <submittedName>
        <fullName evidence="2">Uncharacterized protein</fullName>
    </submittedName>
</protein>
<dbReference type="PATRIC" id="fig|1434114.4.peg.2177"/>
<feature type="coiled-coil region" evidence="1">
    <location>
        <begin position="13"/>
        <end position="72"/>
    </location>
</feature>
<proteinExistence type="predicted"/>
<dbReference type="AlphaFoldDB" id="A0A0E3LW71"/>
<dbReference type="HOGENOM" id="CLU_2629763_0_0_2"/>
<evidence type="ECO:0000313" key="2">
    <source>
        <dbReference type="EMBL" id="AKB68261.1"/>
    </source>
</evidence>
<evidence type="ECO:0000313" key="3">
    <source>
        <dbReference type="Proteomes" id="UP000033063"/>
    </source>
</evidence>
<dbReference type="RefSeq" id="WP_048040583.1">
    <property type="nucleotide sequence ID" value="NZ_CP009513.1"/>
</dbReference>
<name>A0A0E3LW71_METMZ</name>
<organism evidence="2 3">
    <name type="scientific">Methanosarcina mazei LYC</name>
    <dbReference type="NCBI Taxonomy" id="1434114"/>
    <lineage>
        <taxon>Archaea</taxon>
        <taxon>Methanobacteriati</taxon>
        <taxon>Methanobacteriota</taxon>
        <taxon>Stenosarchaea group</taxon>
        <taxon>Methanomicrobia</taxon>
        <taxon>Methanosarcinales</taxon>
        <taxon>Methanosarcinaceae</taxon>
        <taxon>Methanosarcina</taxon>
    </lineage>
</organism>
<dbReference type="EMBL" id="CP009513">
    <property type="protein sequence ID" value="AKB68261.1"/>
    <property type="molecule type" value="Genomic_DNA"/>
</dbReference>
<dbReference type="GeneID" id="24877963"/>